<feature type="compositionally biased region" description="Basic and acidic residues" evidence="1">
    <location>
        <begin position="47"/>
        <end position="62"/>
    </location>
</feature>
<feature type="region of interest" description="Disordered" evidence="1">
    <location>
        <begin position="393"/>
        <end position="415"/>
    </location>
</feature>
<feature type="compositionally biased region" description="Basic residues" evidence="1">
    <location>
        <begin position="20"/>
        <end position="29"/>
    </location>
</feature>
<evidence type="ECO:0000313" key="3">
    <source>
        <dbReference type="Proteomes" id="UP001374579"/>
    </source>
</evidence>
<feature type="compositionally biased region" description="Polar residues" evidence="1">
    <location>
        <begin position="213"/>
        <end position="222"/>
    </location>
</feature>
<keyword evidence="3" id="KW-1185">Reference proteome</keyword>
<feature type="compositionally biased region" description="Polar residues" evidence="1">
    <location>
        <begin position="186"/>
        <end position="195"/>
    </location>
</feature>
<sequence length="415" mass="44857">METVRRSSADLDGSGLASRVRGRGRGRAHLPHEDIVASNPGLSSASKSERYSYMHHDDRFSDDAVQNGEENRSSRQSNSEHDKKQASDKENSCSPRPQRSRRHNFDNGVMSRINTILRVGNNERSDASATQSLDRKTKESSPSSDKSGRGSPNLRLHIPPNTTSAAQFASMIRKQIAAGERPRSMTDPTSSGTASETERKQTDVKAAEIVSDDASSSHPQTKSSGSHTSSSALVKAKGRGRARGRARSRQADVDLAPAPGGSVNSQGHLVEYHSENMDQEQFVDANTTSSVLDSDAFTSECIPEDSQSSSRAASDMVGDASEDTETPFQNNGVDITSSEVDKQHETAKNLCLKIDVGGTNPAGDMCSPGQVDDITQLLSPDHEYTLDWAAAMETPTPDTSFESPPDWSIREEDGY</sequence>
<gene>
    <name evidence="2" type="ORF">V1264_018318</name>
</gene>
<reference evidence="2 3" key="1">
    <citation type="submission" date="2024-02" db="EMBL/GenBank/DDBJ databases">
        <title>Chromosome-scale genome assembly of the rough periwinkle Littorina saxatilis.</title>
        <authorList>
            <person name="De Jode A."/>
            <person name="Faria R."/>
            <person name="Formenti G."/>
            <person name="Sims Y."/>
            <person name="Smith T.P."/>
            <person name="Tracey A."/>
            <person name="Wood J.M.D."/>
            <person name="Zagrodzka Z.B."/>
            <person name="Johannesson K."/>
            <person name="Butlin R.K."/>
            <person name="Leder E.H."/>
        </authorList>
    </citation>
    <scope>NUCLEOTIDE SEQUENCE [LARGE SCALE GENOMIC DNA]</scope>
    <source>
        <strain evidence="2">Snail1</strain>
        <tissue evidence="2">Muscle</tissue>
    </source>
</reference>
<feature type="compositionally biased region" description="Basic and acidic residues" evidence="1">
    <location>
        <begin position="69"/>
        <end position="91"/>
    </location>
</feature>
<accession>A0AAN9BHQ1</accession>
<comment type="caution">
    <text evidence="2">The sequence shown here is derived from an EMBL/GenBank/DDBJ whole genome shotgun (WGS) entry which is preliminary data.</text>
</comment>
<feature type="compositionally biased region" description="Low complexity" evidence="1">
    <location>
        <begin position="140"/>
        <end position="152"/>
    </location>
</feature>
<feature type="region of interest" description="Disordered" evidence="1">
    <location>
        <begin position="298"/>
        <end position="334"/>
    </location>
</feature>
<organism evidence="2 3">
    <name type="scientific">Littorina saxatilis</name>
    <dbReference type="NCBI Taxonomy" id="31220"/>
    <lineage>
        <taxon>Eukaryota</taxon>
        <taxon>Metazoa</taxon>
        <taxon>Spiralia</taxon>
        <taxon>Lophotrochozoa</taxon>
        <taxon>Mollusca</taxon>
        <taxon>Gastropoda</taxon>
        <taxon>Caenogastropoda</taxon>
        <taxon>Littorinimorpha</taxon>
        <taxon>Littorinoidea</taxon>
        <taxon>Littorinidae</taxon>
        <taxon>Littorina</taxon>
    </lineage>
</organism>
<proteinExistence type="predicted"/>
<feature type="compositionally biased region" description="Basic and acidic residues" evidence="1">
    <location>
        <begin position="196"/>
        <end position="206"/>
    </location>
</feature>
<evidence type="ECO:0000256" key="1">
    <source>
        <dbReference type="SAM" id="MobiDB-lite"/>
    </source>
</evidence>
<feature type="region of interest" description="Disordered" evidence="1">
    <location>
        <begin position="1"/>
        <end position="266"/>
    </location>
</feature>
<name>A0AAN9BHQ1_9CAEN</name>
<dbReference type="Proteomes" id="UP001374579">
    <property type="component" value="Unassembled WGS sequence"/>
</dbReference>
<evidence type="ECO:0000313" key="2">
    <source>
        <dbReference type="EMBL" id="KAK7103420.1"/>
    </source>
</evidence>
<dbReference type="EMBL" id="JBAMIC010000008">
    <property type="protein sequence ID" value="KAK7103420.1"/>
    <property type="molecule type" value="Genomic_DNA"/>
</dbReference>
<dbReference type="AlphaFoldDB" id="A0AAN9BHQ1"/>
<protein>
    <submittedName>
        <fullName evidence="2">Uncharacterized protein</fullName>
    </submittedName>
</protein>
<feature type="compositionally biased region" description="Basic residues" evidence="1">
    <location>
        <begin position="236"/>
        <end position="248"/>
    </location>
</feature>